<organism evidence="2 3">
    <name type="scientific">Aspergillus fumigatiaffinis</name>
    <dbReference type="NCBI Taxonomy" id="340414"/>
    <lineage>
        <taxon>Eukaryota</taxon>
        <taxon>Fungi</taxon>
        <taxon>Dikarya</taxon>
        <taxon>Ascomycota</taxon>
        <taxon>Pezizomycotina</taxon>
        <taxon>Eurotiomycetes</taxon>
        <taxon>Eurotiomycetidae</taxon>
        <taxon>Eurotiales</taxon>
        <taxon>Aspergillaceae</taxon>
        <taxon>Aspergillus</taxon>
        <taxon>Aspergillus subgen. Fumigati</taxon>
    </lineage>
</organism>
<evidence type="ECO:0000313" key="2">
    <source>
        <dbReference type="EMBL" id="KAF4227325.1"/>
    </source>
</evidence>
<reference evidence="2" key="1">
    <citation type="journal article" date="2020" name="bioRxiv">
        <title>Genomic and phenotypic heterogeneity of clinical isolates of the human pathogens Aspergillus fumigatus, Aspergillus lentulus and Aspergillus fumigatiaffinis.</title>
        <authorList>
            <person name="dos Santos R.A.C."/>
            <person name="Steenwyk J.L."/>
            <person name="Rivero-Menendez O."/>
            <person name="Mead M.E."/>
            <person name="Silva L.P."/>
            <person name="Bastos R.W."/>
            <person name="Alastruey-Izquierdo A."/>
            <person name="Goldman G.H."/>
            <person name="Rokas A."/>
        </authorList>
    </citation>
    <scope>NUCLEOTIDE SEQUENCE</scope>
    <source>
        <strain evidence="2">CNM-CM6805</strain>
    </source>
</reference>
<evidence type="ECO:0000313" key="3">
    <source>
        <dbReference type="Proteomes" id="UP000653565"/>
    </source>
</evidence>
<reference evidence="2" key="2">
    <citation type="submission" date="2020-04" db="EMBL/GenBank/DDBJ databases">
        <authorList>
            <person name="Santos R.A.C."/>
            <person name="Steenwyk J.L."/>
            <person name="Rivero-Menendez O."/>
            <person name="Mead M.E."/>
            <person name="Silva L.P."/>
            <person name="Bastos R.W."/>
            <person name="Alastruey-Izquierdo A."/>
            <person name="Goldman G.H."/>
            <person name="Rokas A."/>
        </authorList>
    </citation>
    <scope>NUCLEOTIDE SEQUENCE</scope>
    <source>
        <strain evidence="2">CNM-CM6805</strain>
    </source>
</reference>
<dbReference type="AlphaFoldDB" id="A0A8H4M328"/>
<dbReference type="Pfam" id="PF20150">
    <property type="entry name" value="2EXR"/>
    <property type="match status" value="1"/>
</dbReference>
<feature type="domain" description="2EXR" evidence="1">
    <location>
        <begin position="4"/>
        <end position="91"/>
    </location>
</feature>
<evidence type="ECO:0000259" key="1">
    <source>
        <dbReference type="Pfam" id="PF20150"/>
    </source>
</evidence>
<dbReference type="PANTHER" id="PTHR35910">
    <property type="entry name" value="2EXR DOMAIN-CONTAINING PROTEIN"/>
    <property type="match status" value="1"/>
</dbReference>
<dbReference type="PANTHER" id="PTHR35910:SF1">
    <property type="entry name" value="2EXR DOMAIN-CONTAINING PROTEIN"/>
    <property type="match status" value="1"/>
</dbReference>
<keyword evidence="3" id="KW-1185">Reference proteome</keyword>
<dbReference type="InterPro" id="IPR045518">
    <property type="entry name" value="2EXR"/>
</dbReference>
<dbReference type="Proteomes" id="UP000653565">
    <property type="component" value="Unassembled WGS sequence"/>
</dbReference>
<sequence>MAAFHLFPHLPFELRARIWELTVEPRTVDVREKREYGTWGKLLHVISSTPVPAVLQACHEARNQGLYQQAFNISSVVERRYVWVNFEIDMISIGADTWFDTFEPAERLLFRRLTFERENDESFFHFQSHKLREFSNLEEIHVICVDGLMAWQDAWECCPWPCPKENLRFIDKETGQIAVGEDLDRMVDEWMASLPDYPE</sequence>
<name>A0A8H4M328_9EURO</name>
<accession>A0A8H4M328</accession>
<protein>
    <recommendedName>
        <fullName evidence="1">2EXR domain-containing protein</fullName>
    </recommendedName>
</protein>
<gene>
    <name evidence="2" type="ORF">CNMCM6805_003110</name>
</gene>
<proteinExistence type="predicted"/>
<dbReference type="EMBL" id="JAAAPX010000187">
    <property type="protein sequence ID" value="KAF4227325.1"/>
    <property type="molecule type" value="Genomic_DNA"/>
</dbReference>
<comment type="caution">
    <text evidence="2">The sequence shown here is derived from an EMBL/GenBank/DDBJ whole genome shotgun (WGS) entry which is preliminary data.</text>
</comment>